<name>A0A4U6QIH6_9ACTN</name>
<dbReference type="GO" id="GO:0030026">
    <property type="term" value="P:intracellular manganese ion homeostasis"/>
    <property type="evidence" value="ECO:0007669"/>
    <property type="project" value="InterPro"/>
</dbReference>
<dbReference type="AlphaFoldDB" id="A0A4U6QIH6"/>
<keyword evidence="7" id="KW-1185">Reference proteome</keyword>
<dbReference type="RefSeq" id="WP_137447486.1">
    <property type="nucleotide sequence ID" value="NZ_SZZH01000001.1"/>
</dbReference>
<keyword evidence="3 5" id="KW-1133">Transmembrane helix</keyword>
<evidence type="ECO:0000313" key="7">
    <source>
        <dbReference type="Proteomes" id="UP000306985"/>
    </source>
</evidence>
<evidence type="ECO:0000256" key="5">
    <source>
        <dbReference type="SAM" id="Phobius"/>
    </source>
</evidence>
<comment type="subcellular location">
    <subcellularLocation>
        <location evidence="1">Endomembrane system</location>
        <topology evidence="1">Multi-pass membrane protein</topology>
    </subcellularLocation>
</comment>
<evidence type="ECO:0000256" key="3">
    <source>
        <dbReference type="ARBA" id="ARBA00022989"/>
    </source>
</evidence>
<feature type="transmembrane region" description="Helical" evidence="5">
    <location>
        <begin position="177"/>
        <end position="197"/>
    </location>
</feature>
<feature type="transmembrane region" description="Helical" evidence="5">
    <location>
        <begin position="209"/>
        <end position="228"/>
    </location>
</feature>
<dbReference type="EMBL" id="SZZH01000001">
    <property type="protein sequence ID" value="TKV60183.1"/>
    <property type="molecule type" value="Genomic_DNA"/>
</dbReference>
<accession>A0A4U6QIH6</accession>
<dbReference type="PANTHER" id="PTHR31851">
    <property type="entry name" value="FE(2+)/MN(2+) TRANSPORTER PCL1"/>
    <property type="match status" value="1"/>
</dbReference>
<dbReference type="InterPro" id="IPR008217">
    <property type="entry name" value="Ccc1_fam"/>
</dbReference>
<protein>
    <recommendedName>
        <fullName evidence="8">VIT family protein</fullName>
    </recommendedName>
</protein>
<evidence type="ECO:0008006" key="8">
    <source>
        <dbReference type="Google" id="ProtNLM"/>
    </source>
</evidence>
<keyword evidence="4 5" id="KW-0472">Membrane</keyword>
<keyword evidence="2 5" id="KW-0812">Transmembrane</keyword>
<dbReference type="OrthoDB" id="188924at2"/>
<evidence type="ECO:0000256" key="2">
    <source>
        <dbReference type="ARBA" id="ARBA00022692"/>
    </source>
</evidence>
<evidence type="ECO:0000256" key="1">
    <source>
        <dbReference type="ARBA" id="ARBA00004127"/>
    </source>
</evidence>
<gene>
    <name evidence="6" type="ORF">FDO65_00130</name>
</gene>
<dbReference type="GO" id="GO:0005384">
    <property type="term" value="F:manganese ion transmembrane transporter activity"/>
    <property type="evidence" value="ECO:0007669"/>
    <property type="project" value="InterPro"/>
</dbReference>
<organism evidence="6 7">
    <name type="scientific">Nakamurella flava</name>
    <dbReference type="NCBI Taxonomy" id="2576308"/>
    <lineage>
        <taxon>Bacteria</taxon>
        <taxon>Bacillati</taxon>
        <taxon>Actinomycetota</taxon>
        <taxon>Actinomycetes</taxon>
        <taxon>Nakamurellales</taxon>
        <taxon>Nakamurellaceae</taxon>
        <taxon>Nakamurella</taxon>
    </lineage>
</organism>
<proteinExistence type="predicted"/>
<dbReference type="GO" id="GO:0012505">
    <property type="term" value="C:endomembrane system"/>
    <property type="evidence" value="ECO:0007669"/>
    <property type="project" value="UniProtKB-SubCell"/>
</dbReference>
<sequence>MTGRSTTMQRLGLDRDGASARVVDVNDGIIATGGIVEGLAGAGVGGQAIVLAAAAALLAGALSLGGAKYAEAAAEREVQFGLLEEERRLLELSPAAELAELAEIYRARGLSPETAARVAEELSATDALRAHAEAEYGISGPTADPWPVAVGAGLSFALGAAVPLTLVLLTPTPWEGAMVYASTLLALCLTSWIVARVGRTGFVRVARRAVVVGGLALGLSWLGGQLFAGP</sequence>
<dbReference type="Pfam" id="PF01988">
    <property type="entry name" value="VIT1"/>
    <property type="match status" value="1"/>
</dbReference>
<evidence type="ECO:0000313" key="6">
    <source>
        <dbReference type="EMBL" id="TKV60183.1"/>
    </source>
</evidence>
<reference evidence="6 7" key="1">
    <citation type="submission" date="2019-05" db="EMBL/GenBank/DDBJ databases">
        <title>Nakamurella sp. N5BH11, whole genome shotgun sequence.</title>
        <authorList>
            <person name="Tuo L."/>
        </authorList>
    </citation>
    <scope>NUCLEOTIDE SEQUENCE [LARGE SCALE GENOMIC DNA]</scope>
    <source>
        <strain evidence="6 7">N5BH11</strain>
    </source>
</reference>
<comment type="caution">
    <text evidence="6">The sequence shown here is derived from an EMBL/GenBank/DDBJ whole genome shotgun (WGS) entry which is preliminary data.</text>
</comment>
<evidence type="ECO:0000256" key="4">
    <source>
        <dbReference type="ARBA" id="ARBA00023136"/>
    </source>
</evidence>
<dbReference type="Proteomes" id="UP000306985">
    <property type="component" value="Unassembled WGS sequence"/>
</dbReference>
<feature type="transmembrane region" description="Helical" evidence="5">
    <location>
        <begin position="148"/>
        <end position="171"/>
    </location>
</feature>